<evidence type="ECO:0000256" key="2">
    <source>
        <dbReference type="ARBA" id="ARBA00022771"/>
    </source>
</evidence>
<reference evidence="4" key="1">
    <citation type="journal article" date="2019" name="MBio">
        <title>Virus Genomes from Deep Sea Sediments Expand the Ocean Megavirome and Support Independent Origins of Viral Gigantism.</title>
        <authorList>
            <person name="Backstrom D."/>
            <person name="Yutin N."/>
            <person name="Jorgensen S.L."/>
            <person name="Dharamshi J."/>
            <person name="Homa F."/>
            <person name="Zaremba-Niedwiedzka K."/>
            <person name="Spang A."/>
            <person name="Wolf Y.I."/>
            <person name="Koonin E.V."/>
            <person name="Ettema T.J."/>
        </authorList>
    </citation>
    <scope>NUCLEOTIDE SEQUENCE</scope>
</reference>
<evidence type="ECO:0000256" key="1">
    <source>
        <dbReference type="ARBA" id="ARBA00022723"/>
    </source>
</evidence>
<dbReference type="EMBL" id="MK500341">
    <property type="protein sequence ID" value="QBK87052.1"/>
    <property type="molecule type" value="Genomic_DNA"/>
</dbReference>
<dbReference type="SUPFAM" id="SSF57850">
    <property type="entry name" value="RING/U-box"/>
    <property type="match status" value="1"/>
</dbReference>
<keyword evidence="2" id="KW-0863">Zinc-finger</keyword>
<proteinExistence type="predicted"/>
<sequence>MFTVARMSDEYETALLWAYTTLEGAIKRIMFEKLDGNLVRGARSYACDVCDGEFDVENPASYRLGYKCLRCYDWDVCCSCFAENKMPHQHDTSTGGYLGVYDAATKQDDESLAALLHTGRLRENSGAWWADKTPVDESPFWHEKAERAEREQENQPERDYNDFAQRFPLNYKFAAEWVPKQEWFAKLNLNKTIADLVNVDFS</sequence>
<evidence type="ECO:0000313" key="4">
    <source>
        <dbReference type="EMBL" id="QBK87052.1"/>
    </source>
</evidence>
<gene>
    <name evidence="4" type="ORF">LCMAC103_03960</name>
</gene>
<evidence type="ECO:0000256" key="3">
    <source>
        <dbReference type="ARBA" id="ARBA00022833"/>
    </source>
</evidence>
<keyword evidence="1" id="KW-0479">Metal-binding</keyword>
<keyword evidence="3" id="KW-0862">Zinc</keyword>
<accession>A0A481YV64</accession>
<dbReference type="GO" id="GO:0008270">
    <property type="term" value="F:zinc ion binding"/>
    <property type="evidence" value="ECO:0007669"/>
    <property type="project" value="UniProtKB-KW"/>
</dbReference>
<dbReference type="InterPro" id="IPR043145">
    <property type="entry name" value="Znf_ZZ_sf"/>
</dbReference>
<name>A0A481YV64_9VIRU</name>
<protein>
    <submittedName>
        <fullName evidence="4">ZZ type zinc finger protein</fullName>
    </submittedName>
</protein>
<organism evidence="4">
    <name type="scientific">Marseillevirus LCMAC103</name>
    <dbReference type="NCBI Taxonomy" id="2506604"/>
    <lineage>
        <taxon>Viruses</taxon>
        <taxon>Varidnaviria</taxon>
        <taxon>Bamfordvirae</taxon>
        <taxon>Nucleocytoviricota</taxon>
        <taxon>Megaviricetes</taxon>
        <taxon>Pimascovirales</taxon>
        <taxon>Pimascovirales incertae sedis</taxon>
        <taxon>Marseilleviridae</taxon>
    </lineage>
</organism>
<dbReference type="Gene3D" id="3.30.60.90">
    <property type="match status" value="1"/>
</dbReference>